<keyword evidence="1" id="KW-0813">Transport</keyword>
<name>A1RZT0_THEPD</name>
<protein>
    <submittedName>
        <fullName evidence="2">ABC-type sulfate/molybdate transport systems ATPase component-like protein</fullName>
    </submittedName>
</protein>
<evidence type="ECO:0000256" key="1">
    <source>
        <dbReference type="ARBA" id="ARBA00022448"/>
    </source>
</evidence>
<sequence length="89" mass="9429">MSVKAFPAIGWRASARALATPGILLLDEPSSCIDRESRARLRGEVMKIVRSVNVATLLVSHCVEDSVVADAVVFMRRGGIAAESGTDSS</sequence>
<dbReference type="STRING" id="368408.Tpen_1313"/>
<dbReference type="AlphaFoldDB" id="A1RZT0"/>
<dbReference type="EnsemblBacteria" id="ABL78710">
    <property type="protein sequence ID" value="ABL78710"/>
    <property type="gene ID" value="Tpen_1313"/>
</dbReference>
<dbReference type="InterPro" id="IPR027417">
    <property type="entry name" value="P-loop_NTPase"/>
</dbReference>
<dbReference type="SUPFAM" id="SSF52540">
    <property type="entry name" value="P-loop containing nucleoside triphosphate hydrolases"/>
    <property type="match status" value="1"/>
</dbReference>
<evidence type="ECO:0000313" key="2">
    <source>
        <dbReference type="EMBL" id="ABL78710.1"/>
    </source>
</evidence>
<dbReference type="EMBL" id="CP000505">
    <property type="protein sequence ID" value="ABL78710.1"/>
    <property type="molecule type" value="Genomic_DNA"/>
</dbReference>
<evidence type="ECO:0000313" key="3">
    <source>
        <dbReference type="Proteomes" id="UP000000641"/>
    </source>
</evidence>
<dbReference type="HOGENOM" id="CLU_2447827_0_0_2"/>
<dbReference type="PANTHER" id="PTHR42781">
    <property type="entry name" value="SPERMIDINE/PUTRESCINE IMPORT ATP-BINDING PROTEIN POTA"/>
    <property type="match status" value="1"/>
</dbReference>
<organism evidence="2 3">
    <name type="scientific">Thermofilum pendens (strain DSM 2475 / Hrk 5)</name>
    <dbReference type="NCBI Taxonomy" id="368408"/>
    <lineage>
        <taxon>Archaea</taxon>
        <taxon>Thermoproteota</taxon>
        <taxon>Thermoprotei</taxon>
        <taxon>Thermofilales</taxon>
        <taxon>Thermofilaceae</taxon>
        <taxon>Thermofilum</taxon>
    </lineage>
</organism>
<dbReference type="Gene3D" id="3.40.50.300">
    <property type="entry name" value="P-loop containing nucleotide triphosphate hydrolases"/>
    <property type="match status" value="1"/>
</dbReference>
<keyword evidence="3" id="KW-1185">Reference proteome</keyword>
<accession>A1RZT0</accession>
<dbReference type="Proteomes" id="UP000000641">
    <property type="component" value="Chromosome"/>
</dbReference>
<dbReference type="eggNOG" id="arCOG00177">
    <property type="taxonomic scope" value="Archaea"/>
</dbReference>
<dbReference type="InterPro" id="IPR050093">
    <property type="entry name" value="ABC_SmlMolc_Importer"/>
</dbReference>
<dbReference type="KEGG" id="tpe:Tpen_1313"/>
<reference evidence="3" key="1">
    <citation type="journal article" date="2008" name="J. Bacteriol.">
        <title>Genome sequence of Thermofilum pendens reveals an exceptional loss of biosynthetic pathways without genome reduction.</title>
        <authorList>
            <person name="Anderson I."/>
            <person name="Rodriguez J."/>
            <person name="Susanti D."/>
            <person name="Porat I."/>
            <person name="Reich C."/>
            <person name="Ulrich L.E."/>
            <person name="Elkins J.G."/>
            <person name="Mavromatis K."/>
            <person name="Lykidis A."/>
            <person name="Kim E."/>
            <person name="Thompson L.S."/>
            <person name="Nolan M."/>
            <person name="Land M."/>
            <person name="Copeland A."/>
            <person name="Lapidus A."/>
            <person name="Lucas S."/>
            <person name="Detter C."/>
            <person name="Zhulin I.B."/>
            <person name="Olsen G.J."/>
            <person name="Whitman W."/>
            <person name="Mukhopadhyay B."/>
            <person name="Bristow J."/>
            <person name="Kyrpides N."/>
        </authorList>
    </citation>
    <scope>NUCLEOTIDE SEQUENCE [LARGE SCALE GENOMIC DNA]</scope>
    <source>
        <strain evidence="3">DSM 2475 / Hrk 5</strain>
    </source>
</reference>
<gene>
    <name evidence="2" type="ordered locus">Tpen_1313</name>
</gene>
<proteinExistence type="predicted"/>
<dbReference type="PANTHER" id="PTHR42781:SF4">
    <property type="entry name" value="SPERMIDINE_PUTRESCINE IMPORT ATP-BINDING PROTEIN POTA"/>
    <property type="match status" value="1"/>
</dbReference>